<proteinExistence type="predicted"/>
<dbReference type="AlphaFoldDB" id="A0AAD3P6E5"/>
<comment type="caution">
    <text evidence="2">The sequence shown here is derived from an EMBL/GenBank/DDBJ whole genome shotgun (WGS) entry which is preliminary data.</text>
</comment>
<name>A0AAD3P6E5_NEPGR</name>
<organism evidence="2 3">
    <name type="scientific">Nepenthes gracilis</name>
    <name type="common">Slender pitcher plant</name>
    <dbReference type="NCBI Taxonomy" id="150966"/>
    <lineage>
        <taxon>Eukaryota</taxon>
        <taxon>Viridiplantae</taxon>
        <taxon>Streptophyta</taxon>
        <taxon>Embryophyta</taxon>
        <taxon>Tracheophyta</taxon>
        <taxon>Spermatophyta</taxon>
        <taxon>Magnoliopsida</taxon>
        <taxon>eudicotyledons</taxon>
        <taxon>Gunneridae</taxon>
        <taxon>Pentapetalae</taxon>
        <taxon>Caryophyllales</taxon>
        <taxon>Nepenthaceae</taxon>
        <taxon>Nepenthes</taxon>
    </lineage>
</organism>
<feature type="region of interest" description="Disordered" evidence="1">
    <location>
        <begin position="103"/>
        <end position="125"/>
    </location>
</feature>
<evidence type="ECO:0000313" key="2">
    <source>
        <dbReference type="EMBL" id="GMG99227.1"/>
    </source>
</evidence>
<dbReference type="EMBL" id="BSYO01000001">
    <property type="protein sequence ID" value="GMG99227.1"/>
    <property type="molecule type" value="Genomic_DNA"/>
</dbReference>
<evidence type="ECO:0000256" key="1">
    <source>
        <dbReference type="SAM" id="MobiDB-lite"/>
    </source>
</evidence>
<reference evidence="2" key="1">
    <citation type="submission" date="2023-05" db="EMBL/GenBank/DDBJ databases">
        <title>Nepenthes gracilis genome sequencing.</title>
        <authorList>
            <person name="Fukushima K."/>
        </authorList>
    </citation>
    <scope>NUCLEOTIDE SEQUENCE</scope>
    <source>
        <strain evidence="2">SING2019-196</strain>
    </source>
</reference>
<keyword evidence="3" id="KW-1185">Reference proteome</keyword>
<gene>
    <name evidence="2" type="ORF">Nepgr_001067</name>
</gene>
<evidence type="ECO:0000313" key="3">
    <source>
        <dbReference type="Proteomes" id="UP001279734"/>
    </source>
</evidence>
<sequence length="125" mass="14514">MLLMLEPFRHADAHFCFALFSGLDGPGWNFMRALSGVEVRWLCQFHVENFFFGGWQEALREYREQGRCNSLEIWTRQPRNSINGDINSSCLEASLGRNEARQPAFHANMPRHVSTSDNPIKKQRE</sequence>
<accession>A0AAD3P6E5</accession>
<protein>
    <submittedName>
        <fullName evidence="2">Uncharacterized protein</fullName>
    </submittedName>
</protein>
<dbReference type="Proteomes" id="UP001279734">
    <property type="component" value="Unassembled WGS sequence"/>
</dbReference>